<dbReference type="PANTHER" id="PTHR16399:SF18">
    <property type="entry name" value="GASDERMIN-A"/>
    <property type="match status" value="1"/>
</dbReference>
<accession>A0A7K5A5I7</accession>
<evidence type="ECO:0000313" key="2">
    <source>
        <dbReference type="Proteomes" id="UP000517892"/>
    </source>
</evidence>
<keyword evidence="2" id="KW-1185">Reference proteome</keyword>
<comment type="caution">
    <text evidence="1">The sequence shown here is derived from an EMBL/GenBank/DDBJ whole genome shotgun (WGS) entry which is preliminary data.</text>
</comment>
<dbReference type="EMBL" id="VYZI01000699">
    <property type="protein sequence ID" value="NWR78951.1"/>
    <property type="molecule type" value="Genomic_DNA"/>
</dbReference>
<dbReference type="AlphaFoldDB" id="A0A7K5A5I7"/>
<dbReference type="GO" id="GO:0042742">
    <property type="term" value="P:defense response to bacterium"/>
    <property type="evidence" value="ECO:0007669"/>
    <property type="project" value="TreeGrafter"/>
</dbReference>
<dbReference type="GO" id="GO:0070269">
    <property type="term" value="P:pyroptotic inflammatory response"/>
    <property type="evidence" value="ECO:0007669"/>
    <property type="project" value="TreeGrafter"/>
</dbReference>
<dbReference type="PANTHER" id="PTHR16399">
    <property type="entry name" value="GASDERMIN"/>
    <property type="match status" value="1"/>
</dbReference>
<feature type="non-terminal residue" evidence="1">
    <location>
        <position position="112"/>
    </location>
</feature>
<evidence type="ECO:0000313" key="1">
    <source>
        <dbReference type="EMBL" id="NWR78951.1"/>
    </source>
</evidence>
<proteinExistence type="predicted"/>
<sequence length="112" mass="12342">FLEQTCFNSPELREDQLLLLLESLEEGIVSQQLKLVRTHTLHLAPKEGRGPFCVDASLLSFPQEKERKLTMAMVARSGVKLEEDGAVVCAGEAFSSMAALYASLYVLNVLSN</sequence>
<dbReference type="Proteomes" id="UP000517892">
    <property type="component" value="Unassembled WGS sequence"/>
</dbReference>
<name>A0A7K5A5I7_9AVES</name>
<gene>
    <name evidence="1" type="primary">Gsdma3</name>
    <name evidence="1" type="ORF">CENUNI_R08052</name>
</gene>
<dbReference type="GO" id="GO:0005546">
    <property type="term" value="F:phosphatidylinositol-4,5-bisphosphate binding"/>
    <property type="evidence" value="ECO:0007669"/>
    <property type="project" value="TreeGrafter"/>
</dbReference>
<feature type="non-terminal residue" evidence="1">
    <location>
        <position position="1"/>
    </location>
</feature>
<dbReference type="InterPro" id="IPR007677">
    <property type="entry name" value="Gasdermin"/>
</dbReference>
<dbReference type="OrthoDB" id="9944616at2759"/>
<organism evidence="1 2">
    <name type="scientific">Centropus unirufus</name>
    <dbReference type="NCBI Taxonomy" id="1118519"/>
    <lineage>
        <taxon>Eukaryota</taxon>
        <taxon>Metazoa</taxon>
        <taxon>Chordata</taxon>
        <taxon>Craniata</taxon>
        <taxon>Vertebrata</taxon>
        <taxon>Euteleostomi</taxon>
        <taxon>Archelosauria</taxon>
        <taxon>Archosauria</taxon>
        <taxon>Dinosauria</taxon>
        <taxon>Saurischia</taxon>
        <taxon>Theropoda</taxon>
        <taxon>Coelurosauria</taxon>
        <taxon>Aves</taxon>
        <taxon>Neognathae</taxon>
        <taxon>Neoaves</taxon>
        <taxon>Otidimorphae</taxon>
        <taxon>Cuculiformes</taxon>
        <taxon>Centropidae</taxon>
        <taxon>Centropus</taxon>
    </lineage>
</organism>
<dbReference type="GO" id="GO:0070273">
    <property type="term" value="F:phosphatidylinositol-4-phosphate binding"/>
    <property type="evidence" value="ECO:0007669"/>
    <property type="project" value="TreeGrafter"/>
</dbReference>
<reference evidence="1 2" key="1">
    <citation type="submission" date="2019-09" db="EMBL/GenBank/DDBJ databases">
        <title>Bird 10,000 Genomes (B10K) Project - Family phase.</title>
        <authorList>
            <person name="Zhang G."/>
        </authorList>
    </citation>
    <scope>NUCLEOTIDE SEQUENCE [LARGE SCALE GENOMIC DNA]</scope>
    <source>
        <strain evidence="1">B10K-DU-017-25</strain>
        <tissue evidence="1">Mixed tissue sample</tissue>
    </source>
</reference>
<dbReference type="GO" id="GO:0001786">
    <property type="term" value="F:phosphatidylserine binding"/>
    <property type="evidence" value="ECO:0007669"/>
    <property type="project" value="TreeGrafter"/>
</dbReference>
<protein>
    <submittedName>
        <fullName evidence="1">GSDA3 protein</fullName>
    </submittedName>
</protein>